<dbReference type="InterPro" id="IPR000504">
    <property type="entry name" value="RRM_dom"/>
</dbReference>
<feature type="domain" description="RRM" evidence="4">
    <location>
        <begin position="1"/>
        <end position="116"/>
    </location>
</feature>
<evidence type="ECO:0000256" key="2">
    <source>
        <dbReference type="ARBA" id="ARBA00022884"/>
    </source>
</evidence>
<dbReference type="Gene3D" id="3.30.70.330">
    <property type="match status" value="1"/>
</dbReference>
<dbReference type="InterPro" id="IPR035979">
    <property type="entry name" value="RBD_domain_sf"/>
</dbReference>
<dbReference type="OrthoDB" id="410044at2759"/>
<dbReference type="EMBL" id="CM012439">
    <property type="protein sequence ID" value="RVE74942.1"/>
    <property type="molecule type" value="Genomic_DNA"/>
</dbReference>
<dbReference type="SUPFAM" id="SSF54928">
    <property type="entry name" value="RNA-binding domain, RBD"/>
    <property type="match status" value="1"/>
</dbReference>
<dbReference type="Pfam" id="PF00076">
    <property type="entry name" value="RRM_1"/>
    <property type="match status" value="1"/>
</dbReference>
<evidence type="ECO:0000313" key="6">
    <source>
        <dbReference type="Proteomes" id="UP000283210"/>
    </source>
</evidence>
<keyword evidence="6" id="KW-1185">Reference proteome</keyword>
<dbReference type="GO" id="GO:0003723">
    <property type="term" value="F:RNA binding"/>
    <property type="evidence" value="ECO:0007669"/>
    <property type="project" value="UniProtKB-UniRule"/>
</dbReference>
<protein>
    <recommendedName>
        <fullName evidence="4">RRM domain-containing protein</fullName>
    </recommendedName>
</protein>
<evidence type="ECO:0000313" key="5">
    <source>
        <dbReference type="EMBL" id="RVE74942.1"/>
    </source>
</evidence>
<sequence>MISKKCNENDIRMMFSPYGQIEECRILRGPEGLSRAGSGMDAVLPVEVTVTSTGRGVSLWKPSLGSEEQLSLSSLSGCAFVTFTARQMAQAAIKSMHQSQTMEGCSSPIVVKFADTQKDKEQKRLAQQLQLQMQQLSAASMWGNLTGFSSLGPQYLAVSVLPTLPVLMS</sequence>
<dbReference type="InterPro" id="IPR012677">
    <property type="entry name" value="Nucleotide-bd_a/b_plait_sf"/>
</dbReference>
<keyword evidence="2 3" id="KW-0694">RNA-binding</keyword>
<dbReference type="AlphaFoldDB" id="A0A3S2MFT9"/>
<reference evidence="5 6" key="1">
    <citation type="submission" date="2018-11" db="EMBL/GenBank/DDBJ databases">
        <authorList>
            <person name="Lopez-Roques C."/>
            <person name="Donnadieu C."/>
            <person name="Bouchez O."/>
            <person name="Klopp C."/>
            <person name="Cabau C."/>
            <person name="Zahm M."/>
        </authorList>
    </citation>
    <scope>NUCLEOTIDE SEQUENCE [LARGE SCALE GENOMIC DNA]</scope>
    <source>
        <strain evidence="5">RS831</strain>
        <tissue evidence="5">Whole body</tissue>
    </source>
</reference>
<dbReference type="PANTHER" id="PTHR24012">
    <property type="entry name" value="RNA BINDING PROTEIN"/>
    <property type="match status" value="1"/>
</dbReference>
<evidence type="ECO:0000259" key="4">
    <source>
        <dbReference type="PROSITE" id="PS50102"/>
    </source>
</evidence>
<gene>
    <name evidence="5" type="ORF">OJAV_G00027420</name>
</gene>
<evidence type="ECO:0000256" key="1">
    <source>
        <dbReference type="ARBA" id="ARBA00022737"/>
    </source>
</evidence>
<name>A0A3S2MFT9_ORYJA</name>
<accession>A0A3S2MFT9</accession>
<organism evidence="5 6">
    <name type="scientific">Oryzias javanicus</name>
    <name type="common">Javanese ricefish</name>
    <name type="synonym">Aplocheilus javanicus</name>
    <dbReference type="NCBI Taxonomy" id="123683"/>
    <lineage>
        <taxon>Eukaryota</taxon>
        <taxon>Metazoa</taxon>
        <taxon>Chordata</taxon>
        <taxon>Craniata</taxon>
        <taxon>Vertebrata</taxon>
        <taxon>Euteleostomi</taxon>
        <taxon>Actinopterygii</taxon>
        <taxon>Neopterygii</taxon>
        <taxon>Teleostei</taxon>
        <taxon>Neoteleostei</taxon>
        <taxon>Acanthomorphata</taxon>
        <taxon>Ovalentaria</taxon>
        <taxon>Atherinomorphae</taxon>
        <taxon>Beloniformes</taxon>
        <taxon>Adrianichthyidae</taxon>
        <taxon>Oryziinae</taxon>
        <taxon>Oryzias</taxon>
    </lineage>
</organism>
<dbReference type="Proteomes" id="UP000283210">
    <property type="component" value="Chromosome 3"/>
</dbReference>
<keyword evidence="1" id="KW-0677">Repeat</keyword>
<reference evidence="5 6" key="2">
    <citation type="submission" date="2019-01" db="EMBL/GenBank/DDBJ databases">
        <title>A chromosome length genome reference of the Java medaka (oryzias javanicus).</title>
        <authorList>
            <person name="Herpin A."/>
            <person name="Takehana Y."/>
            <person name="Naruse K."/>
            <person name="Ansai S."/>
            <person name="Kawaguchi M."/>
        </authorList>
    </citation>
    <scope>NUCLEOTIDE SEQUENCE [LARGE SCALE GENOMIC DNA]</scope>
    <source>
        <strain evidence="5">RS831</strain>
        <tissue evidence="5">Whole body</tissue>
    </source>
</reference>
<dbReference type="SMART" id="SM00360">
    <property type="entry name" value="RRM"/>
    <property type="match status" value="1"/>
</dbReference>
<evidence type="ECO:0000256" key="3">
    <source>
        <dbReference type="PROSITE-ProRule" id="PRU00176"/>
    </source>
</evidence>
<dbReference type="PROSITE" id="PS50102">
    <property type="entry name" value="RRM"/>
    <property type="match status" value="1"/>
</dbReference>
<proteinExistence type="predicted"/>